<dbReference type="InterPro" id="IPR032710">
    <property type="entry name" value="NTF2-like_dom_sf"/>
</dbReference>
<feature type="transmembrane region" description="Helical" evidence="2">
    <location>
        <begin position="63"/>
        <end position="84"/>
    </location>
</feature>
<dbReference type="RefSeq" id="WP_044184808.1">
    <property type="nucleotide sequence ID" value="NZ_JMCB01000003.1"/>
</dbReference>
<dbReference type="OrthoDB" id="9780873at2"/>
<dbReference type="SUPFAM" id="SSF158682">
    <property type="entry name" value="TerB-like"/>
    <property type="match status" value="1"/>
</dbReference>
<dbReference type="Pfam" id="PF04280">
    <property type="entry name" value="Tim44"/>
    <property type="match status" value="1"/>
</dbReference>
<organism evidence="4 5">
    <name type="scientific">Hyalangium minutum</name>
    <dbReference type="NCBI Taxonomy" id="394096"/>
    <lineage>
        <taxon>Bacteria</taxon>
        <taxon>Pseudomonadati</taxon>
        <taxon>Myxococcota</taxon>
        <taxon>Myxococcia</taxon>
        <taxon>Myxococcales</taxon>
        <taxon>Cystobacterineae</taxon>
        <taxon>Archangiaceae</taxon>
        <taxon>Hyalangium</taxon>
    </lineage>
</organism>
<name>A0A085WR15_9BACT</name>
<accession>A0A085WR15</accession>
<evidence type="ECO:0000313" key="4">
    <source>
        <dbReference type="EMBL" id="KFE70128.1"/>
    </source>
</evidence>
<keyword evidence="5" id="KW-1185">Reference proteome</keyword>
<dbReference type="EMBL" id="JMCB01000003">
    <property type="protein sequence ID" value="KFE70128.1"/>
    <property type="molecule type" value="Genomic_DNA"/>
</dbReference>
<dbReference type="Gene3D" id="3.10.450.240">
    <property type="match status" value="1"/>
</dbReference>
<feature type="domain" description="Tim44-like" evidence="3">
    <location>
        <begin position="114"/>
        <end position="301"/>
    </location>
</feature>
<evidence type="ECO:0000256" key="2">
    <source>
        <dbReference type="SAM" id="Phobius"/>
    </source>
</evidence>
<keyword evidence="2" id="KW-1133">Transmembrane helix</keyword>
<proteinExistence type="predicted"/>
<keyword evidence="2" id="KW-0812">Transmembrane</keyword>
<reference evidence="4 5" key="1">
    <citation type="submission" date="2014-04" db="EMBL/GenBank/DDBJ databases">
        <title>Genome assembly of Hyalangium minutum DSM 14724.</title>
        <authorList>
            <person name="Sharma G."/>
            <person name="Subramanian S."/>
        </authorList>
    </citation>
    <scope>NUCLEOTIDE SEQUENCE [LARGE SCALE GENOMIC DNA]</scope>
    <source>
        <strain evidence="4 5">DSM 14724</strain>
    </source>
</reference>
<dbReference type="AlphaFoldDB" id="A0A085WR15"/>
<dbReference type="SMART" id="SM00978">
    <property type="entry name" value="Tim44"/>
    <property type="match status" value="1"/>
</dbReference>
<gene>
    <name evidence="4" type="ORF">DB31_5170</name>
</gene>
<sequence>MRTASSRLIRLAPWLLPLVALIPLVALARGGGGEHYSRGSRDSGGDGGSDGLFYIFFRLIELVFYYPKIGIPLLIGFGIFWYFYKRNLHPTGATQRAIERREAEQRTRVAPQDVQAWVQALKSKDPQFELEAVLGKVRQLFPTLQEAWFKRELTPIRPFLSDATYQRFAVQLQLMADQGIRDAISDVRLLDLQLLGIEQSEWFDSIHVRVRAEMRDTDVPASFSDEKALAAARGAPVESFTEVWTFVRKPGAQTRMGQDLYQGKCPHCGAPYKGGATNACEYCGAVVNSGNYDWTLSEITQGIEFNRYLSDVPGLREARRDDPALNLESLEDRTSLLFWKWIEAQSRGDVNLLAQVAPSQMLSRLGDELSRLNQQGRRRVILECAVGAVTTRAFELHPDGDDLAHVEIRWSARMGVGPAGQRPPQLPTVPQRWVFTLARKHGAQTNTSNGMGTNRCPQCNAPLTGNGAASCEFCGARLGTGEQDWVLAATSLLETWEARERQRRMSGGGFPSPTPLQEKKPAVPEAFGGDAVMDVQDRERLLYMMAAIAAADGAVDASERKLLKLCATRWSIPWQNVEMALNSGESLFGKLIPRGSPEAAVFLRHLVQMALVDGRVDRKERRMLEAAAGHLDLRPQLEAMLRG</sequence>
<feature type="region of interest" description="Disordered" evidence="1">
    <location>
        <begin position="503"/>
        <end position="522"/>
    </location>
</feature>
<evidence type="ECO:0000259" key="3">
    <source>
        <dbReference type="SMART" id="SM00978"/>
    </source>
</evidence>
<comment type="caution">
    <text evidence="4">The sequence shown here is derived from an EMBL/GenBank/DDBJ whole genome shotgun (WGS) entry which is preliminary data.</text>
</comment>
<dbReference type="STRING" id="394096.DB31_5170"/>
<dbReference type="InterPro" id="IPR007379">
    <property type="entry name" value="Tim44-like_dom"/>
</dbReference>
<keyword evidence="2" id="KW-0472">Membrane</keyword>
<dbReference type="Proteomes" id="UP000028725">
    <property type="component" value="Unassembled WGS sequence"/>
</dbReference>
<evidence type="ECO:0000256" key="1">
    <source>
        <dbReference type="SAM" id="MobiDB-lite"/>
    </source>
</evidence>
<dbReference type="PATRIC" id="fig|394096.3.peg.1652"/>
<dbReference type="SUPFAM" id="SSF54427">
    <property type="entry name" value="NTF2-like"/>
    <property type="match status" value="1"/>
</dbReference>
<protein>
    <submittedName>
        <fullName evidence="4">Putative membrane protein</fullName>
    </submittedName>
</protein>
<dbReference type="Gene3D" id="1.10.3680.10">
    <property type="entry name" value="TerB-like"/>
    <property type="match status" value="1"/>
</dbReference>
<dbReference type="CDD" id="cd07177">
    <property type="entry name" value="terB_like"/>
    <property type="match status" value="1"/>
</dbReference>
<dbReference type="InterPro" id="IPR029024">
    <property type="entry name" value="TerB-like"/>
</dbReference>
<evidence type="ECO:0000313" key="5">
    <source>
        <dbReference type="Proteomes" id="UP000028725"/>
    </source>
</evidence>